<dbReference type="PRINTS" id="PR00604">
    <property type="entry name" value="CYTCHRMECIAB"/>
</dbReference>
<sequence>MKQSAIDWTPDKLDAYITNPKQLIPGNTMPFGGISEAQEREDIIAYLSTLH</sequence>
<dbReference type="SUPFAM" id="SSF46626">
    <property type="entry name" value="Cytochrome c"/>
    <property type="match status" value="1"/>
</dbReference>
<dbReference type="InterPro" id="IPR036909">
    <property type="entry name" value="Cyt_c-like_dom_sf"/>
</dbReference>
<dbReference type="EMBL" id="JAAFGW010000015">
    <property type="protein sequence ID" value="NDP47140.1"/>
    <property type="molecule type" value="Genomic_DNA"/>
</dbReference>
<protein>
    <recommendedName>
        <fullName evidence="3">Cytochrome c2</fullName>
    </recommendedName>
</protein>
<accession>A0A7C9NST3</accession>
<evidence type="ECO:0000313" key="1">
    <source>
        <dbReference type="EMBL" id="NDP47140.1"/>
    </source>
</evidence>
<dbReference type="GO" id="GO:0009055">
    <property type="term" value="F:electron transfer activity"/>
    <property type="evidence" value="ECO:0007669"/>
    <property type="project" value="InterPro"/>
</dbReference>
<organism evidence="1 2">
    <name type="scientific">Sulfuriferula multivorans</name>
    <dbReference type="NCBI Taxonomy" id="1559896"/>
    <lineage>
        <taxon>Bacteria</taxon>
        <taxon>Pseudomonadati</taxon>
        <taxon>Pseudomonadota</taxon>
        <taxon>Betaproteobacteria</taxon>
        <taxon>Nitrosomonadales</taxon>
        <taxon>Sulfuricellaceae</taxon>
        <taxon>Sulfuriferula</taxon>
    </lineage>
</organism>
<evidence type="ECO:0008006" key="3">
    <source>
        <dbReference type="Google" id="ProtNLM"/>
    </source>
</evidence>
<proteinExistence type="predicted"/>
<dbReference type="InterPro" id="IPR002327">
    <property type="entry name" value="Cyt_c_1A/1B"/>
</dbReference>
<name>A0A7C9NST3_9PROT</name>
<dbReference type="GO" id="GO:0020037">
    <property type="term" value="F:heme binding"/>
    <property type="evidence" value="ECO:0007669"/>
    <property type="project" value="InterPro"/>
</dbReference>
<gene>
    <name evidence="1" type="ORF">GZ085_01875</name>
</gene>
<dbReference type="AlphaFoldDB" id="A0A7C9NST3"/>
<evidence type="ECO:0000313" key="2">
    <source>
        <dbReference type="Proteomes" id="UP000483432"/>
    </source>
</evidence>
<comment type="caution">
    <text evidence="1">The sequence shown here is derived from an EMBL/GenBank/DDBJ whole genome shotgun (WGS) entry which is preliminary data.</text>
</comment>
<dbReference type="Proteomes" id="UP000483432">
    <property type="component" value="Unassembled WGS sequence"/>
</dbReference>
<reference evidence="1 2" key="1">
    <citation type="submission" date="2019-09" db="EMBL/GenBank/DDBJ databases">
        <title>H2 Metabolism Revealed by Metagenomic Analysis in Subglacial Sediment of East Antarctica.</title>
        <authorList>
            <person name="Yang Z."/>
            <person name="Zhang Y."/>
            <person name="Lv Y."/>
            <person name="Yan W."/>
            <person name="Xiao X."/>
            <person name="Sun B."/>
            <person name="Ma H."/>
        </authorList>
    </citation>
    <scope>NUCLEOTIDE SEQUENCE [LARGE SCALE GENOMIC DNA]</scope>
    <source>
        <strain evidence="1">Bin2_2</strain>
    </source>
</reference>
<dbReference type="Gene3D" id="1.10.760.10">
    <property type="entry name" value="Cytochrome c-like domain"/>
    <property type="match status" value="1"/>
</dbReference>